<gene>
    <name evidence="5" type="ORF">BIV23_31235</name>
</gene>
<dbReference type="EMBL" id="MLYO01000058">
    <property type="protein sequence ID" value="OIJ97344.1"/>
    <property type="molecule type" value="Genomic_DNA"/>
</dbReference>
<name>A0A1S2PWS9_9ACTN</name>
<dbReference type="GO" id="GO:0016042">
    <property type="term" value="P:lipid catabolic process"/>
    <property type="evidence" value="ECO:0007669"/>
    <property type="project" value="UniProtKB-KW"/>
</dbReference>
<dbReference type="PANTHER" id="PTHR10272">
    <property type="entry name" value="PLATELET-ACTIVATING FACTOR ACETYLHYDROLASE"/>
    <property type="match status" value="1"/>
</dbReference>
<dbReference type="GO" id="GO:0003847">
    <property type="term" value="F:1-alkyl-2-acetylglycerophosphocholine esterase activity"/>
    <property type="evidence" value="ECO:0007669"/>
    <property type="project" value="TreeGrafter"/>
</dbReference>
<keyword evidence="4" id="KW-0472">Membrane</keyword>
<keyword evidence="6" id="KW-1185">Reference proteome</keyword>
<keyword evidence="2" id="KW-0442">Lipid degradation</keyword>
<protein>
    <submittedName>
        <fullName evidence="5">Alpha/beta hydrolase</fullName>
    </submittedName>
</protein>
<dbReference type="RefSeq" id="WP_071384344.1">
    <property type="nucleotide sequence ID" value="NZ_MLYO01000058.1"/>
</dbReference>
<sequence>MRTDRRWLRRTLKTLLVLAIVLVVTLGGYIGYVAVRQGQQVTLPAPTGRYPVGRTTADWTDHARTDPLAPRPGMPRELSAWLWYPAAPAPGAPPAPYAPGAWSGLHMGGLPGLGETSFADIRVHAVADAPVTAGRFPVVVLEPGLGLAAPQYTTLAENLASHGYLVAGITPTYSANLTVLNGRPVSATPAGNPQDSDAAAMRPANDRLVSVWAADDRFAATRVAALDATGRFAGHVDAATTLYLGHSFGGAAALQACHDDPHCAGAADLDGTQFGTVVHSGLGKPMMLLASQSSCITGTCRPSNADEQSERDAARAVLAASTGPVWSYRLNGAEHFNFSDYGAYYLAAPIRSVVGLGSIDSDDTLTITNAYLAAFVDHVARGLPEPLLAGRSSPYPKVGVQRTAS</sequence>
<keyword evidence="4" id="KW-1133">Transmembrane helix</keyword>
<evidence type="ECO:0000256" key="1">
    <source>
        <dbReference type="ARBA" id="ARBA00022801"/>
    </source>
</evidence>
<reference evidence="5 6" key="1">
    <citation type="submission" date="2016-10" db="EMBL/GenBank/DDBJ databases">
        <title>Genome sequence of Streptomyces sp. MUSC 1.</title>
        <authorList>
            <person name="Lee L.-H."/>
            <person name="Ser H.-L."/>
            <person name="Law J.W.-F."/>
        </authorList>
    </citation>
    <scope>NUCLEOTIDE SEQUENCE [LARGE SCALE GENOMIC DNA]</scope>
    <source>
        <strain evidence="5 6">MUSC 1</strain>
    </source>
</reference>
<dbReference type="AlphaFoldDB" id="A0A1S2PWS9"/>
<dbReference type="Gene3D" id="3.40.50.1820">
    <property type="entry name" value="alpha/beta hydrolase"/>
    <property type="match status" value="1"/>
</dbReference>
<evidence type="ECO:0000256" key="3">
    <source>
        <dbReference type="ARBA" id="ARBA00023098"/>
    </source>
</evidence>
<dbReference type="OrthoDB" id="569821at2"/>
<accession>A0A1S2PWS9</accession>
<evidence type="ECO:0000256" key="4">
    <source>
        <dbReference type="SAM" id="Phobius"/>
    </source>
</evidence>
<organism evidence="5 6">
    <name type="scientific">Streptomyces monashensis</name>
    <dbReference type="NCBI Taxonomy" id="1678012"/>
    <lineage>
        <taxon>Bacteria</taxon>
        <taxon>Bacillati</taxon>
        <taxon>Actinomycetota</taxon>
        <taxon>Actinomycetes</taxon>
        <taxon>Kitasatosporales</taxon>
        <taxon>Streptomycetaceae</taxon>
        <taxon>Streptomyces</taxon>
    </lineage>
</organism>
<evidence type="ECO:0000313" key="5">
    <source>
        <dbReference type="EMBL" id="OIJ97344.1"/>
    </source>
</evidence>
<dbReference type="InterPro" id="IPR029058">
    <property type="entry name" value="AB_hydrolase_fold"/>
</dbReference>
<feature type="transmembrane region" description="Helical" evidence="4">
    <location>
        <begin position="12"/>
        <end position="35"/>
    </location>
</feature>
<keyword evidence="1 5" id="KW-0378">Hydrolase</keyword>
<comment type="caution">
    <text evidence="5">The sequence shown here is derived from an EMBL/GenBank/DDBJ whole genome shotgun (WGS) entry which is preliminary data.</text>
</comment>
<evidence type="ECO:0000313" key="6">
    <source>
        <dbReference type="Proteomes" id="UP000179642"/>
    </source>
</evidence>
<evidence type="ECO:0000256" key="2">
    <source>
        <dbReference type="ARBA" id="ARBA00022963"/>
    </source>
</evidence>
<dbReference type="SUPFAM" id="SSF53474">
    <property type="entry name" value="alpha/beta-Hydrolases"/>
    <property type="match status" value="1"/>
</dbReference>
<keyword evidence="4" id="KW-0812">Transmembrane</keyword>
<keyword evidence="3" id="KW-0443">Lipid metabolism</keyword>
<proteinExistence type="predicted"/>
<dbReference type="Proteomes" id="UP000179642">
    <property type="component" value="Unassembled WGS sequence"/>
</dbReference>
<dbReference type="PANTHER" id="PTHR10272:SF0">
    <property type="entry name" value="PLATELET-ACTIVATING FACTOR ACETYLHYDROLASE"/>
    <property type="match status" value="1"/>
</dbReference>